<evidence type="ECO:0000313" key="2">
    <source>
        <dbReference type="Proteomes" id="UP001175227"/>
    </source>
</evidence>
<gene>
    <name evidence="1" type="ORF">IW261DRAFT_1341562</name>
</gene>
<dbReference type="AlphaFoldDB" id="A0AA39UD74"/>
<proteinExistence type="predicted"/>
<sequence length="132" mass="14851">MKGRGSQVVEWSKCSDISLMMKQKQISVLTLQETHLSEDYANTIRSLYGKQLSIHFSASEENTTGKAGVAIVLNKDLVWMDEVSTTELIPGHALLLQAPWHAGSTFRWLAVYAPNNEKESKEMWETVRAGLR</sequence>
<dbReference type="InterPro" id="IPR036691">
    <property type="entry name" value="Endo/exonu/phosph_ase_sf"/>
</dbReference>
<dbReference type="Gene3D" id="3.60.10.10">
    <property type="entry name" value="Endonuclease/exonuclease/phosphatase"/>
    <property type="match status" value="1"/>
</dbReference>
<accession>A0AA39UD74</accession>
<reference evidence="1" key="1">
    <citation type="submission" date="2023-06" db="EMBL/GenBank/DDBJ databases">
        <authorList>
            <consortium name="Lawrence Berkeley National Laboratory"/>
            <person name="Ahrendt S."/>
            <person name="Sahu N."/>
            <person name="Indic B."/>
            <person name="Wong-Bajracharya J."/>
            <person name="Merenyi Z."/>
            <person name="Ke H.-M."/>
            <person name="Monk M."/>
            <person name="Kocsube S."/>
            <person name="Drula E."/>
            <person name="Lipzen A."/>
            <person name="Balint B."/>
            <person name="Henrissat B."/>
            <person name="Andreopoulos B."/>
            <person name="Martin F.M."/>
            <person name="Harder C.B."/>
            <person name="Rigling D."/>
            <person name="Ford K.L."/>
            <person name="Foster G.D."/>
            <person name="Pangilinan J."/>
            <person name="Papanicolaou A."/>
            <person name="Barry K."/>
            <person name="LaButti K."/>
            <person name="Viragh M."/>
            <person name="Koriabine M."/>
            <person name="Yan M."/>
            <person name="Riley R."/>
            <person name="Champramary S."/>
            <person name="Plett K.L."/>
            <person name="Tsai I.J."/>
            <person name="Slot J."/>
            <person name="Sipos G."/>
            <person name="Plett J."/>
            <person name="Nagy L.G."/>
            <person name="Grigoriev I.V."/>
        </authorList>
    </citation>
    <scope>NUCLEOTIDE SEQUENCE</scope>
    <source>
        <strain evidence="1">ICMP 16352</strain>
    </source>
</reference>
<comment type="caution">
    <text evidence="1">The sequence shown here is derived from an EMBL/GenBank/DDBJ whole genome shotgun (WGS) entry which is preliminary data.</text>
</comment>
<dbReference type="Proteomes" id="UP001175227">
    <property type="component" value="Unassembled WGS sequence"/>
</dbReference>
<organism evidence="1 2">
    <name type="scientific">Armillaria novae-zelandiae</name>
    <dbReference type="NCBI Taxonomy" id="153914"/>
    <lineage>
        <taxon>Eukaryota</taxon>
        <taxon>Fungi</taxon>
        <taxon>Dikarya</taxon>
        <taxon>Basidiomycota</taxon>
        <taxon>Agaricomycotina</taxon>
        <taxon>Agaricomycetes</taxon>
        <taxon>Agaricomycetidae</taxon>
        <taxon>Agaricales</taxon>
        <taxon>Marasmiineae</taxon>
        <taxon>Physalacriaceae</taxon>
        <taxon>Armillaria</taxon>
    </lineage>
</organism>
<evidence type="ECO:0000313" key="1">
    <source>
        <dbReference type="EMBL" id="KAK0474375.1"/>
    </source>
</evidence>
<protein>
    <submittedName>
        <fullName evidence="1">Uncharacterized protein</fullName>
    </submittedName>
</protein>
<dbReference type="SUPFAM" id="SSF56219">
    <property type="entry name" value="DNase I-like"/>
    <property type="match status" value="1"/>
</dbReference>
<dbReference type="EMBL" id="JAUEPR010000027">
    <property type="protein sequence ID" value="KAK0474375.1"/>
    <property type="molecule type" value="Genomic_DNA"/>
</dbReference>
<keyword evidence="2" id="KW-1185">Reference proteome</keyword>
<name>A0AA39UD74_9AGAR</name>